<protein>
    <recommendedName>
        <fullName evidence="4">1D-myo-inositol 2-acetamido-2-deoxy-alpha-D-glucopyranoside deacetylase</fullName>
        <shortName evidence="4">GlcNAc-Ins deacetylase</shortName>
        <ecNumber evidence="4">3.5.1.103</ecNumber>
    </recommendedName>
    <alternativeName>
        <fullName evidence="4">N-acetyl-1-D-myo-inositol-2-amino-2-deoxy-alpha-D-glucopyranoside deacetylase</fullName>
    </alternativeName>
</protein>
<dbReference type="GO" id="GO:0008270">
    <property type="term" value="F:zinc ion binding"/>
    <property type="evidence" value="ECO:0007669"/>
    <property type="project" value="UniProtKB-UniRule"/>
</dbReference>
<keyword evidence="3 4" id="KW-0862">Zinc</keyword>
<dbReference type="NCBIfam" id="TIGR03445">
    <property type="entry name" value="mycothiol_MshB"/>
    <property type="match status" value="1"/>
</dbReference>
<keyword evidence="6" id="KW-1185">Reference proteome</keyword>
<comment type="cofactor">
    <cofactor evidence="4">
        <name>Zn(2+)</name>
        <dbReference type="ChEBI" id="CHEBI:29105"/>
    </cofactor>
    <text evidence="4">Binds 1 zinc ion per subunit.</text>
</comment>
<sequence length="273" mass="28096">MLAVHAHPDDESITMGGTLADRVSAGDRVVLVTATLGEEGEVIGDELQGLVAGAADQLGGYRYTELRAACAALGVVDHRMLGGLGAHRDSGMVGTPSADHPRAFVRCRRGGPGHAAAVAELVEVLRDVRPDVLLTYDADGGYGHPDHLAAHEVAVAAAAQAGVPRVLAVVKPVAPYRIALTALEVPAGYLTAGDGDLGFFVEDELVGVAVPVTDGGARARSAALAAHATQVDVLGADAFALSNRFAQPLLGREYFRVLSGPPVTDRTDLYAGL</sequence>
<dbReference type="PANTHER" id="PTHR12993">
    <property type="entry name" value="N-ACETYLGLUCOSAMINYL-PHOSPHATIDYLINOSITOL DE-N-ACETYLASE-RELATED"/>
    <property type="match status" value="1"/>
</dbReference>
<reference evidence="5 6" key="1">
    <citation type="submission" date="2019-11" db="EMBL/GenBank/DDBJ databases">
        <authorList>
            <person name="Jiang L.-Q."/>
        </authorList>
    </citation>
    <scope>NUCLEOTIDE SEQUENCE [LARGE SCALE GENOMIC DNA]</scope>
    <source>
        <strain evidence="5 6">YIM 132087</strain>
    </source>
</reference>
<feature type="binding site" evidence="4">
    <location>
        <position position="147"/>
    </location>
    <ligand>
        <name>Zn(2+)</name>
        <dbReference type="ChEBI" id="CHEBI:29105"/>
    </ligand>
</feature>
<feature type="binding site" evidence="4">
    <location>
        <position position="7"/>
    </location>
    <ligand>
        <name>Zn(2+)</name>
        <dbReference type="ChEBI" id="CHEBI:29105"/>
    </ligand>
</feature>
<dbReference type="AlphaFoldDB" id="A0A7K1FFS5"/>
<comment type="similarity">
    <text evidence="4">Belongs to the MshB deacetylase family.</text>
</comment>
<evidence type="ECO:0000256" key="4">
    <source>
        <dbReference type="HAMAP-Rule" id="MF_01696"/>
    </source>
</evidence>
<name>A0A7K1FFS5_9ACTN</name>
<evidence type="ECO:0000256" key="3">
    <source>
        <dbReference type="ARBA" id="ARBA00022833"/>
    </source>
</evidence>
<dbReference type="InterPro" id="IPR017810">
    <property type="entry name" value="Mycothiol_biosynthesis_MshB"/>
</dbReference>
<organism evidence="5 6">
    <name type="scientific">Nakamurella alba</name>
    <dbReference type="NCBI Taxonomy" id="2665158"/>
    <lineage>
        <taxon>Bacteria</taxon>
        <taxon>Bacillati</taxon>
        <taxon>Actinomycetota</taxon>
        <taxon>Actinomycetes</taxon>
        <taxon>Nakamurellales</taxon>
        <taxon>Nakamurellaceae</taxon>
        <taxon>Nakamurella</taxon>
    </lineage>
</organism>
<evidence type="ECO:0000256" key="2">
    <source>
        <dbReference type="ARBA" id="ARBA00022801"/>
    </source>
</evidence>
<dbReference type="GO" id="GO:0035595">
    <property type="term" value="F:N-acetylglucosaminylinositol deacetylase activity"/>
    <property type="evidence" value="ECO:0007669"/>
    <property type="project" value="UniProtKB-EC"/>
</dbReference>
<dbReference type="GO" id="GO:0010125">
    <property type="term" value="P:mycothiol biosynthetic process"/>
    <property type="evidence" value="ECO:0007669"/>
    <property type="project" value="UniProtKB-UniRule"/>
</dbReference>
<feature type="binding site" evidence="4">
    <location>
        <position position="10"/>
    </location>
    <ligand>
        <name>Zn(2+)</name>
        <dbReference type="ChEBI" id="CHEBI:29105"/>
    </ligand>
</feature>
<keyword evidence="1 4" id="KW-0479">Metal-binding</keyword>
<accession>A0A7K1FFS5</accession>
<keyword evidence="2 4" id="KW-0378">Hydrolase</keyword>
<dbReference type="HAMAP" id="MF_01696">
    <property type="entry name" value="MshB"/>
    <property type="match status" value="1"/>
</dbReference>
<comment type="function">
    <text evidence="4">Catalyzes the deacetylation of 1D-myo-inositol 2-acetamido-2-deoxy-alpha-D-glucopyranoside (GlcNAc-Ins) in the mycothiol biosynthesis pathway.</text>
</comment>
<dbReference type="SUPFAM" id="SSF102588">
    <property type="entry name" value="LmbE-like"/>
    <property type="match status" value="1"/>
</dbReference>
<evidence type="ECO:0000256" key="1">
    <source>
        <dbReference type="ARBA" id="ARBA00022723"/>
    </source>
</evidence>
<evidence type="ECO:0000313" key="5">
    <source>
        <dbReference type="EMBL" id="MTD12926.1"/>
    </source>
</evidence>
<dbReference type="InterPro" id="IPR003737">
    <property type="entry name" value="GlcNAc_PI_deacetylase-related"/>
</dbReference>
<dbReference type="InterPro" id="IPR024078">
    <property type="entry name" value="LmbE-like_dom_sf"/>
</dbReference>
<dbReference type="EC" id="3.5.1.103" evidence="4"/>
<comment type="caution">
    <text evidence="5">The sequence shown here is derived from an EMBL/GenBank/DDBJ whole genome shotgun (WGS) entry which is preliminary data.</text>
</comment>
<dbReference type="Pfam" id="PF02585">
    <property type="entry name" value="PIG-L"/>
    <property type="match status" value="1"/>
</dbReference>
<evidence type="ECO:0000313" key="6">
    <source>
        <dbReference type="Proteomes" id="UP000460221"/>
    </source>
</evidence>
<dbReference type="Proteomes" id="UP000460221">
    <property type="component" value="Unassembled WGS sequence"/>
</dbReference>
<proteinExistence type="inferred from homology"/>
<gene>
    <name evidence="4 5" type="primary">mshB</name>
    <name evidence="5" type="ORF">GIS00_03070</name>
</gene>
<dbReference type="EMBL" id="WLYK01000001">
    <property type="protein sequence ID" value="MTD12926.1"/>
    <property type="molecule type" value="Genomic_DNA"/>
</dbReference>
<dbReference type="PANTHER" id="PTHR12993:SF26">
    <property type="entry name" value="1D-MYO-INOSITOL 2-ACETAMIDO-2-DEOXY-ALPHA-D-GLUCOPYRANOSIDE DEACETYLASE"/>
    <property type="match status" value="1"/>
</dbReference>
<dbReference type="Gene3D" id="3.40.50.10320">
    <property type="entry name" value="LmbE-like"/>
    <property type="match status" value="1"/>
</dbReference>
<comment type="catalytic activity">
    <reaction evidence="4">
        <text>1D-myo-inositol 2-acetamido-2-deoxy-alpha-D-glucopyranoside + H2O = 1D-myo-inositol 2-amino-2-deoxy-alpha-D-glucopyranoside + acetate</text>
        <dbReference type="Rhea" id="RHEA:26180"/>
        <dbReference type="ChEBI" id="CHEBI:15377"/>
        <dbReference type="ChEBI" id="CHEBI:30089"/>
        <dbReference type="ChEBI" id="CHEBI:52442"/>
        <dbReference type="ChEBI" id="CHEBI:58886"/>
        <dbReference type="EC" id="3.5.1.103"/>
    </reaction>
</comment>